<evidence type="ECO:0000313" key="2">
    <source>
        <dbReference type="Proteomes" id="UP000585474"/>
    </source>
</evidence>
<comment type="caution">
    <text evidence="1">The sequence shown here is derived from an EMBL/GenBank/DDBJ whole genome shotgun (WGS) entry which is preliminary data.</text>
</comment>
<sequence>MANTALPRSANPLLMFGPRLSRRELPVQSAVVLPMSERRVHVFSEFGRRYKSNRLQGGCSAEASVIASDDKFYGNLGRRPPPCEVVRCSSSSYTYPQ</sequence>
<accession>A0A7J0F4F2</accession>
<dbReference type="EMBL" id="BJWL01000008">
    <property type="protein sequence ID" value="GFY93554.1"/>
    <property type="molecule type" value="Genomic_DNA"/>
</dbReference>
<gene>
    <name evidence="1" type="ORF">Acr_08g0019500</name>
</gene>
<dbReference type="Proteomes" id="UP000585474">
    <property type="component" value="Unassembled WGS sequence"/>
</dbReference>
<organism evidence="1 2">
    <name type="scientific">Actinidia rufa</name>
    <dbReference type="NCBI Taxonomy" id="165716"/>
    <lineage>
        <taxon>Eukaryota</taxon>
        <taxon>Viridiplantae</taxon>
        <taxon>Streptophyta</taxon>
        <taxon>Embryophyta</taxon>
        <taxon>Tracheophyta</taxon>
        <taxon>Spermatophyta</taxon>
        <taxon>Magnoliopsida</taxon>
        <taxon>eudicotyledons</taxon>
        <taxon>Gunneridae</taxon>
        <taxon>Pentapetalae</taxon>
        <taxon>asterids</taxon>
        <taxon>Ericales</taxon>
        <taxon>Actinidiaceae</taxon>
        <taxon>Actinidia</taxon>
    </lineage>
</organism>
<dbReference type="AlphaFoldDB" id="A0A7J0F4F2"/>
<evidence type="ECO:0000313" key="1">
    <source>
        <dbReference type="EMBL" id="GFY93554.1"/>
    </source>
</evidence>
<proteinExistence type="predicted"/>
<protein>
    <submittedName>
        <fullName evidence="1">Uncharacterized protein</fullName>
    </submittedName>
</protein>
<name>A0A7J0F4F2_9ERIC</name>
<reference evidence="1 2" key="1">
    <citation type="submission" date="2019-07" db="EMBL/GenBank/DDBJ databases">
        <title>De Novo Assembly of kiwifruit Actinidia rufa.</title>
        <authorList>
            <person name="Sugita-Konishi S."/>
            <person name="Sato K."/>
            <person name="Mori E."/>
            <person name="Abe Y."/>
            <person name="Kisaki G."/>
            <person name="Hamano K."/>
            <person name="Suezawa K."/>
            <person name="Otani M."/>
            <person name="Fukuda T."/>
            <person name="Manabe T."/>
            <person name="Gomi K."/>
            <person name="Tabuchi M."/>
            <person name="Akimitsu K."/>
            <person name="Kataoka I."/>
        </authorList>
    </citation>
    <scope>NUCLEOTIDE SEQUENCE [LARGE SCALE GENOMIC DNA]</scope>
    <source>
        <strain evidence="2">cv. Fuchu</strain>
    </source>
</reference>
<keyword evidence="2" id="KW-1185">Reference proteome</keyword>